<dbReference type="SUPFAM" id="SSF56059">
    <property type="entry name" value="Glutathione synthetase ATP-binding domain-like"/>
    <property type="match status" value="1"/>
</dbReference>
<dbReference type="InterPro" id="IPR011764">
    <property type="entry name" value="Biotin_carboxylation_dom"/>
</dbReference>
<keyword evidence="11 14" id="KW-0092">Biotin</keyword>
<dbReference type="UniPathway" id="UPA00655">
    <property type="reaction ID" value="UER00711"/>
</dbReference>
<dbReference type="SUPFAM" id="SSF51246">
    <property type="entry name" value="Rudiment single hybrid motif"/>
    <property type="match status" value="1"/>
</dbReference>
<dbReference type="Pfam" id="PF02785">
    <property type="entry name" value="Biotin_carb_C"/>
    <property type="match status" value="1"/>
</dbReference>
<dbReference type="GO" id="GO:2001295">
    <property type="term" value="P:malonyl-CoA biosynthetic process"/>
    <property type="evidence" value="ECO:0007669"/>
    <property type="project" value="UniProtKB-UniPathway"/>
</dbReference>
<evidence type="ECO:0000256" key="5">
    <source>
        <dbReference type="ARBA" id="ARBA00022598"/>
    </source>
</evidence>
<dbReference type="FunFam" id="3.40.50.20:FF:000010">
    <property type="entry name" value="Propionyl-CoA carboxylase subunit alpha"/>
    <property type="match status" value="1"/>
</dbReference>
<comment type="subunit">
    <text evidence="3 14">Acetyl-CoA carboxylase is a heterohexamer of biotin carboxyl carrier protein, biotin carboxylase and the two subunits of carboxyl transferase in a 2:2 complex.</text>
</comment>
<evidence type="ECO:0000259" key="15">
    <source>
        <dbReference type="PROSITE" id="PS50975"/>
    </source>
</evidence>
<dbReference type="InterPro" id="IPR016185">
    <property type="entry name" value="PreATP-grasp_dom_sf"/>
</dbReference>
<evidence type="ECO:0000256" key="12">
    <source>
        <dbReference type="ARBA" id="ARBA00048600"/>
    </source>
</evidence>
<dbReference type="PROSITE" id="PS50979">
    <property type="entry name" value="BC"/>
    <property type="match status" value="1"/>
</dbReference>
<keyword evidence="18" id="KW-1185">Reference proteome</keyword>
<dbReference type="InterPro" id="IPR011761">
    <property type="entry name" value="ATP-grasp"/>
</dbReference>
<comment type="pathway">
    <text evidence="2 14">Lipid metabolism; malonyl-CoA biosynthesis; malonyl-CoA from acetyl-CoA: step 1/1.</text>
</comment>
<organism evidence="17 18">
    <name type="scientific">Weissella diestrammenae</name>
    <dbReference type="NCBI Taxonomy" id="1162633"/>
    <lineage>
        <taxon>Bacteria</taxon>
        <taxon>Bacillati</taxon>
        <taxon>Bacillota</taxon>
        <taxon>Bacilli</taxon>
        <taxon>Lactobacillales</taxon>
        <taxon>Lactobacillaceae</taxon>
        <taxon>Weissella</taxon>
    </lineage>
</organism>
<dbReference type="PANTHER" id="PTHR48095:SF2">
    <property type="entry name" value="BIOTIN CARBOXYLASE, CHLOROPLASTIC"/>
    <property type="match status" value="1"/>
</dbReference>
<evidence type="ECO:0000313" key="17">
    <source>
        <dbReference type="EMBL" id="QNN75543.1"/>
    </source>
</evidence>
<reference evidence="17 18" key="1">
    <citation type="submission" date="2020-08" db="EMBL/GenBank/DDBJ databases">
        <title>Genome sequence of Weissella diestrammenae KACC 16890T.</title>
        <authorList>
            <person name="Hyun D.-W."/>
            <person name="Bae J.-W."/>
        </authorList>
    </citation>
    <scope>NUCLEOTIDE SEQUENCE [LARGE SCALE GENOMIC DNA]</scope>
    <source>
        <strain evidence="17 18">KACC 16890</strain>
    </source>
</reference>
<dbReference type="NCBIfam" id="NF006367">
    <property type="entry name" value="PRK08591.1"/>
    <property type="match status" value="1"/>
</dbReference>
<dbReference type="PROSITE" id="PS50975">
    <property type="entry name" value="ATP_GRASP"/>
    <property type="match status" value="1"/>
</dbReference>
<dbReference type="PROSITE" id="PS00866">
    <property type="entry name" value="CPSASE_1"/>
    <property type="match status" value="1"/>
</dbReference>
<dbReference type="InterPro" id="IPR005482">
    <property type="entry name" value="Biotin_COase_C"/>
</dbReference>
<dbReference type="Proteomes" id="UP000515800">
    <property type="component" value="Chromosome"/>
</dbReference>
<dbReference type="Pfam" id="PF02786">
    <property type="entry name" value="CPSase_L_D2"/>
    <property type="match status" value="1"/>
</dbReference>
<evidence type="ECO:0000256" key="14">
    <source>
        <dbReference type="RuleBase" id="RU365063"/>
    </source>
</evidence>
<keyword evidence="14" id="KW-0276">Fatty acid metabolism</keyword>
<dbReference type="NCBIfam" id="TIGR00514">
    <property type="entry name" value="accC"/>
    <property type="match status" value="1"/>
</dbReference>
<keyword evidence="14" id="KW-0275">Fatty acid biosynthesis</keyword>
<comment type="function">
    <text evidence="1 14">This protein is a component of the acetyl coenzyme A carboxylase complex; first, biotin carboxylase catalyzes the carboxylation of the carrier protein and then the transcarboxylase transfers the carboxyl group to form malonyl-CoA.</text>
</comment>
<dbReference type="InterPro" id="IPR051602">
    <property type="entry name" value="ACC_Biotin_Carboxylase"/>
</dbReference>
<dbReference type="EMBL" id="CP060724">
    <property type="protein sequence ID" value="QNN75543.1"/>
    <property type="molecule type" value="Genomic_DNA"/>
</dbReference>
<dbReference type="InterPro" id="IPR005479">
    <property type="entry name" value="CPAse_ATP-bd"/>
</dbReference>
<accession>A0A7G9T618</accession>
<sequence>MFKKVLVANRGEIAVRIIRTLKEMGIQSVAVYSTADKDSLHVKLADEKIAIGGPRAKDSYLNMKNILSAALLTGAEAIHPGYGFLAENELFVEMVEAVGLKWVGPSPQVIELMGNKANARESMRQAGVPVIPGSDGFIKSRDDARAVAARIGYPLLIKAAAGGGGKGMRFVYNEKELFDKFSDAQNEAKASFGDDHMYIEKVMTNVRHIEMQIMRDQFGQTVYFPERNCSLQRNNQKVLEESPAIGVTEDMRRQLGEIATKAANAINYENTGTFEFLQDSDGHFYFMEMNTRIQVEHPVTEMVTGLDLIRMQIEVAAGEHLPLTQADVQLNGYAMEVRLTAEIPERNFAPSAGEINFLFLPTGGPGIRIDTALYSGDRVQPFYDSMIAKLLVHSATRQQVIVKMQRVLDELVVYGVQTSADFQAALLRDPQVGRGDFDTRYLEESFLPRWQKTQPLTELGGGDGFIQ</sequence>
<keyword evidence="8 13" id="KW-0067">ATP-binding</keyword>
<dbReference type="InterPro" id="IPR005481">
    <property type="entry name" value="BC-like_N"/>
</dbReference>
<evidence type="ECO:0000256" key="13">
    <source>
        <dbReference type="PROSITE-ProRule" id="PRU00409"/>
    </source>
</evidence>
<evidence type="ECO:0000256" key="10">
    <source>
        <dbReference type="ARBA" id="ARBA00023211"/>
    </source>
</evidence>
<feature type="domain" description="Biotin carboxylation" evidence="16">
    <location>
        <begin position="1"/>
        <end position="447"/>
    </location>
</feature>
<evidence type="ECO:0000256" key="1">
    <source>
        <dbReference type="ARBA" id="ARBA00003761"/>
    </source>
</evidence>
<evidence type="ECO:0000256" key="7">
    <source>
        <dbReference type="ARBA" id="ARBA00022741"/>
    </source>
</evidence>
<protein>
    <recommendedName>
        <fullName evidence="4 14">Biotin carboxylase</fullName>
        <ecNumber evidence="4 14">6.3.4.14</ecNumber>
    </recommendedName>
    <alternativeName>
        <fullName evidence="14">Acetyl-coenzyme A carboxylase biotin carboxylase subunit A</fullName>
    </alternativeName>
</protein>
<dbReference type="SUPFAM" id="SSF52440">
    <property type="entry name" value="PreATP-grasp domain"/>
    <property type="match status" value="1"/>
</dbReference>
<evidence type="ECO:0000256" key="9">
    <source>
        <dbReference type="ARBA" id="ARBA00022842"/>
    </source>
</evidence>
<dbReference type="AlphaFoldDB" id="A0A7G9T618"/>
<keyword evidence="10" id="KW-0464">Manganese</keyword>
<evidence type="ECO:0000313" key="18">
    <source>
        <dbReference type="Proteomes" id="UP000515800"/>
    </source>
</evidence>
<dbReference type="PROSITE" id="PS00867">
    <property type="entry name" value="CPSASE_2"/>
    <property type="match status" value="1"/>
</dbReference>
<evidence type="ECO:0000256" key="8">
    <source>
        <dbReference type="ARBA" id="ARBA00022840"/>
    </source>
</evidence>
<keyword evidence="5 14" id="KW-0436">Ligase</keyword>
<dbReference type="GO" id="GO:0006633">
    <property type="term" value="P:fatty acid biosynthetic process"/>
    <property type="evidence" value="ECO:0007669"/>
    <property type="project" value="UniProtKB-KW"/>
</dbReference>
<evidence type="ECO:0000259" key="16">
    <source>
        <dbReference type="PROSITE" id="PS50979"/>
    </source>
</evidence>
<dbReference type="SMART" id="SM00878">
    <property type="entry name" value="Biotin_carb_C"/>
    <property type="match status" value="1"/>
</dbReference>
<feature type="domain" description="ATP-grasp" evidence="15">
    <location>
        <begin position="120"/>
        <end position="317"/>
    </location>
</feature>
<dbReference type="Pfam" id="PF00289">
    <property type="entry name" value="Biotin_carb_N"/>
    <property type="match status" value="1"/>
</dbReference>
<evidence type="ECO:0000256" key="4">
    <source>
        <dbReference type="ARBA" id="ARBA00013263"/>
    </source>
</evidence>
<evidence type="ECO:0000256" key="11">
    <source>
        <dbReference type="ARBA" id="ARBA00023267"/>
    </source>
</evidence>
<evidence type="ECO:0000256" key="3">
    <source>
        <dbReference type="ARBA" id="ARBA00011750"/>
    </source>
</evidence>
<gene>
    <name evidence="17" type="primary">accC</name>
    <name evidence="17" type="ORF">H9L19_01185</name>
</gene>
<keyword evidence="14" id="KW-0443">Lipid metabolism</keyword>
<name>A0A7G9T618_9LACO</name>
<dbReference type="EC" id="6.3.4.14" evidence="4 14"/>
<dbReference type="InterPro" id="IPR004549">
    <property type="entry name" value="Acetyl_CoA_COase_biotin_COase"/>
</dbReference>
<dbReference type="RefSeq" id="WP_187529375.1">
    <property type="nucleotide sequence ID" value="NZ_CP060724.1"/>
</dbReference>
<keyword evidence="9" id="KW-0460">Magnesium</keyword>
<evidence type="ECO:0000256" key="6">
    <source>
        <dbReference type="ARBA" id="ARBA00022723"/>
    </source>
</evidence>
<keyword evidence="7 13" id="KW-0547">Nucleotide-binding</keyword>
<comment type="catalytic activity">
    <reaction evidence="12 14">
        <text>N(6)-biotinyl-L-lysyl-[protein] + hydrogencarbonate + ATP = N(6)-carboxybiotinyl-L-lysyl-[protein] + ADP + phosphate + H(+)</text>
        <dbReference type="Rhea" id="RHEA:13501"/>
        <dbReference type="Rhea" id="RHEA-COMP:10505"/>
        <dbReference type="Rhea" id="RHEA-COMP:10506"/>
        <dbReference type="ChEBI" id="CHEBI:15378"/>
        <dbReference type="ChEBI" id="CHEBI:17544"/>
        <dbReference type="ChEBI" id="CHEBI:30616"/>
        <dbReference type="ChEBI" id="CHEBI:43474"/>
        <dbReference type="ChEBI" id="CHEBI:83144"/>
        <dbReference type="ChEBI" id="CHEBI:83145"/>
        <dbReference type="ChEBI" id="CHEBI:456216"/>
        <dbReference type="EC" id="6.3.4.14"/>
    </reaction>
</comment>
<dbReference type="GO" id="GO:0046872">
    <property type="term" value="F:metal ion binding"/>
    <property type="evidence" value="ECO:0007669"/>
    <property type="project" value="UniProtKB-KW"/>
</dbReference>
<dbReference type="Gene3D" id="3.30.470.20">
    <property type="entry name" value="ATP-grasp fold, B domain"/>
    <property type="match status" value="1"/>
</dbReference>
<dbReference type="KEGG" id="wdi:H9L19_01185"/>
<dbReference type="GO" id="GO:0004075">
    <property type="term" value="F:biotin carboxylase activity"/>
    <property type="evidence" value="ECO:0007669"/>
    <property type="project" value="UniProtKB-EC"/>
</dbReference>
<dbReference type="InterPro" id="IPR011054">
    <property type="entry name" value="Rudment_hybrid_motif"/>
</dbReference>
<keyword evidence="14" id="KW-0444">Lipid biosynthesis</keyword>
<dbReference type="FunFam" id="3.30.1490.20:FF:000018">
    <property type="entry name" value="Biotin carboxylase"/>
    <property type="match status" value="1"/>
</dbReference>
<evidence type="ECO:0000256" key="2">
    <source>
        <dbReference type="ARBA" id="ARBA00004956"/>
    </source>
</evidence>
<keyword evidence="6" id="KW-0479">Metal-binding</keyword>
<proteinExistence type="predicted"/>
<dbReference type="PANTHER" id="PTHR48095">
    <property type="entry name" value="PYRUVATE CARBOXYLASE SUBUNIT A"/>
    <property type="match status" value="1"/>
</dbReference>
<dbReference type="GO" id="GO:0005524">
    <property type="term" value="F:ATP binding"/>
    <property type="evidence" value="ECO:0007669"/>
    <property type="project" value="UniProtKB-UniRule"/>
</dbReference>